<proteinExistence type="predicted"/>
<dbReference type="EMBL" id="CACRZD030000002">
    <property type="protein sequence ID" value="CAA6656607.1"/>
    <property type="molecule type" value="Genomic_DNA"/>
</dbReference>
<evidence type="ECO:0000313" key="1">
    <source>
        <dbReference type="EMBL" id="CAA2616936.1"/>
    </source>
</evidence>
<sequence length="53" mass="6035">MKSTHGGREQRLKWLGPIGHVCTPPFHVTSGQPNHWAELYFCQICIREVLTSS</sequence>
<keyword evidence="2" id="KW-1185">Reference proteome</keyword>
<evidence type="ECO:0000313" key="2">
    <source>
        <dbReference type="Proteomes" id="UP001189122"/>
    </source>
</evidence>
<reference evidence="1 2" key="1">
    <citation type="submission" date="2019-12" db="EMBL/GenBank/DDBJ databases">
        <authorList>
            <person name="Scholz U."/>
            <person name="Mascher M."/>
            <person name="Fiebig A."/>
        </authorList>
    </citation>
    <scope>NUCLEOTIDE SEQUENCE</scope>
</reference>
<dbReference type="EMBL" id="LR743589">
    <property type="protein sequence ID" value="CAA2616936.1"/>
    <property type="molecule type" value="Genomic_DNA"/>
</dbReference>
<dbReference type="AlphaFoldDB" id="A0A7I8IFN3"/>
<accession>A0A7I8IFN3</accession>
<name>A0A7I8IFN3_SPIIN</name>
<organism evidence="1">
    <name type="scientific">Spirodela intermedia</name>
    <name type="common">Intermediate duckweed</name>
    <dbReference type="NCBI Taxonomy" id="51605"/>
    <lineage>
        <taxon>Eukaryota</taxon>
        <taxon>Viridiplantae</taxon>
        <taxon>Streptophyta</taxon>
        <taxon>Embryophyta</taxon>
        <taxon>Tracheophyta</taxon>
        <taxon>Spermatophyta</taxon>
        <taxon>Magnoliopsida</taxon>
        <taxon>Liliopsida</taxon>
        <taxon>Araceae</taxon>
        <taxon>Lemnoideae</taxon>
        <taxon>Spirodela</taxon>
    </lineage>
</organism>
<gene>
    <name evidence="1" type="ORF">SI7747_02003147</name>
</gene>
<protein>
    <submittedName>
        <fullName evidence="1">Uncharacterized protein</fullName>
    </submittedName>
</protein>
<dbReference type="Proteomes" id="UP001189122">
    <property type="component" value="Unassembled WGS sequence"/>
</dbReference>